<dbReference type="PROSITE" id="PS51061">
    <property type="entry name" value="R3H"/>
    <property type="match status" value="1"/>
</dbReference>
<evidence type="ECO:0000256" key="1">
    <source>
        <dbReference type="PROSITE-ProRule" id="PRU00175"/>
    </source>
</evidence>
<dbReference type="PANTHER" id="PTHR22938">
    <property type="entry name" value="ZINC FINGER PROTEIN 598"/>
    <property type="match status" value="1"/>
</dbReference>
<dbReference type="VEuPathDB" id="FungiDB:H257_08360"/>
<dbReference type="InterPro" id="IPR057748">
    <property type="entry name" value="NFRKB_WH_2"/>
</dbReference>
<keyword evidence="1" id="KW-0862">Zinc</keyword>
<dbReference type="Pfam" id="PF13920">
    <property type="entry name" value="zf-C3HC4_3"/>
    <property type="match status" value="1"/>
</dbReference>
<feature type="compositionally biased region" description="Basic residues" evidence="2">
    <location>
        <begin position="332"/>
        <end position="344"/>
    </location>
</feature>
<dbReference type="GO" id="GO:0016567">
    <property type="term" value="P:protein ubiquitination"/>
    <property type="evidence" value="ECO:0007669"/>
    <property type="project" value="TreeGrafter"/>
</dbReference>
<evidence type="ECO:0000256" key="2">
    <source>
        <dbReference type="SAM" id="MobiDB-lite"/>
    </source>
</evidence>
<dbReference type="GO" id="GO:0072344">
    <property type="term" value="P:rescue of stalled ribosome"/>
    <property type="evidence" value="ECO:0007669"/>
    <property type="project" value="InterPro"/>
</dbReference>
<feature type="compositionally biased region" description="Low complexity" evidence="2">
    <location>
        <begin position="366"/>
        <end position="377"/>
    </location>
</feature>
<feature type="region of interest" description="Disordered" evidence="2">
    <location>
        <begin position="366"/>
        <end position="460"/>
    </location>
</feature>
<dbReference type="SUPFAM" id="SSF57850">
    <property type="entry name" value="RING/U-box"/>
    <property type="match status" value="1"/>
</dbReference>
<dbReference type="InterPro" id="IPR013083">
    <property type="entry name" value="Znf_RING/FYVE/PHD"/>
</dbReference>
<dbReference type="GO" id="GO:0043022">
    <property type="term" value="F:ribosome binding"/>
    <property type="evidence" value="ECO:0007669"/>
    <property type="project" value="TreeGrafter"/>
</dbReference>
<dbReference type="Pfam" id="PF01424">
    <property type="entry name" value="R3H"/>
    <property type="match status" value="1"/>
</dbReference>
<dbReference type="InterPro" id="IPR001374">
    <property type="entry name" value="R3H_dom"/>
</dbReference>
<dbReference type="GO" id="GO:0003676">
    <property type="term" value="F:nucleic acid binding"/>
    <property type="evidence" value="ECO:0007669"/>
    <property type="project" value="UniProtKB-UniRule"/>
</dbReference>
<dbReference type="Gene3D" id="3.30.40.10">
    <property type="entry name" value="Zinc/RING finger domain, C3HC4 (zinc finger)"/>
    <property type="match status" value="1"/>
</dbReference>
<dbReference type="VEuPathDB" id="FungiDB:H257_08359"/>
<dbReference type="InterPro" id="IPR036867">
    <property type="entry name" value="R3H_dom_sf"/>
</dbReference>
<comment type="caution">
    <text evidence="5">The sequence shown here is derived from an EMBL/GenBank/DDBJ whole genome shotgun (WGS) entry which is preliminary data.</text>
</comment>
<gene>
    <name evidence="5" type="ORF">DYB25_003782</name>
</gene>
<feature type="compositionally biased region" description="Low complexity" evidence="2">
    <location>
        <begin position="716"/>
        <end position="729"/>
    </location>
</feature>
<dbReference type="SUPFAM" id="SSF82708">
    <property type="entry name" value="R3H domain"/>
    <property type="match status" value="1"/>
</dbReference>
<keyword evidence="1" id="KW-0863">Zinc-finger</keyword>
<feature type="domain" description="RING-type" evidence="3">
    <location>
        <begin position="473"/>
        <end position="514"/>
    </location>
</feature>
<dbReference type="CDD" id="cd16615">
    <property type="entry name" value="RING-HC_ZNF598"/>
    <property type="match status" value="1"/>
</dbReference>
<dbReference type="AlphaFoldDB" id="A0A397BWL5"/>
<proteinExistence type="predicted"/>
<dbReference type="InterPro" id="IPR044288">
    <property type="entry name" value="ZNF598/HEL2"/>
</dbReference>
<evidence type="ECO:0000259" key="3">
    <source>
        <dbReference type="PROSITE" id="PS50089"/>
    </source>
</evidence>
<evidence type="ECO:0000313" key="5">
    <source>
        <dbReference type="EMBL" id="RHY35603.1"/>
    </source>
</evidence>
<organism evidence="5 6">
    <name type="scientific">Aphanomyces astaci</name>
    <name type="common">Crayfish plague agent</name>
    <dbReference type="NCBI Taxonomy" id="112090"/>
    <lineage>
        <taxon>Eukaryota</taxon>
        <taxon>Sar</taxon>
        <taxon>Stramenopiles</taxon>
        <taxon>Oomycota</taxon>
        <taxon>Saprolegniomycetes</taxon>
        <taxon>Saprolegniales</taxon>
        <taxon>Verrucalvaceae</taxon>
        <taxon>Aphanomyces</taxon>
    </lineage>
</organism>
<feature type="compositionally biased region" description="Pro residues" evidence="2">
    <location>
        <begin position="730"/>
        <end position="739"/>
    </location>
</feature>
<dbReference type="EMBL" id="QUTA01001219">
    <property type="protein sequence ID" value="RHY35603.1"/>
    <property type="molecule type" value="Genomic_DNA"/>
</dbReference>
<reference evidence="5 6" key="1">
    <citation type="submission" date="2018-08" db="EMBL/GenBank/DDBJ databases">
        <title>Aphanomyces genome sequencing and annotation.</title>
        <authorList>
            <person name="Minardi D."/>
            <person name="Oidtmann B."/>
            <person name="Van Der Giezen M."/>
            <person name="Studholme D.J."/>
        </authorList>
    </citation>
    <scope>NUCLEOTIDE SEQUENCE [LARGE SCALE GENOMIC DNA]</scope>
    <source>
        <strain evidence="5 6">Yx</strain>
    </source>
</reference>
<dbReference type="GO" id="GO:0061630">
    <property type="term" value="F:ubiquitin protein ligase activity"/>
    <property type="evidence" value="ECO:0007669"/>
    <property type="project" value="InterPro"/>
</dbReference>
<name>A0A397BWL5_APHAT</name>
<dbReference type="SMART" id="SM00393">
    <property type="entry name" value="R3H"/>
    <property type="match status" value="1"/>
</dbReference>
<evidence type="ECO:0008006" key="7">
    <source>
        <dbReference type="Google" id="ProtNLM"/>
    </source>
</evidence>
<keyword evidence="1" id="KW-0479">Metal-binding</keyword>
<dbReference type="InterPro" id="IPR041888">
    <property type="entry name" value="RING-HC_ZNF598/HEL2"/>
</dbReference>
<feature type="domain" description="R3H" evidence="4">
    <location>
        <begin position="796"/>
        <end position="859"/>
    </location>
</feature>
<dbReference type="PROSITE" id="PS50089">
    <property type="entry name" value="ZF_RING_2"/>
    <property type="match status" value="1"/>
</dbReference>
<dbReference type="Pfam" id="PF25793">
    <property type="entry name" value="WHD_2nd_NFRKB"/>
    <property type="match status" value="1"/>
</dbReference>
<dbReference type="PANTHER" id="PTHR22938:SF0">
    <property type="entry name" value="E3 UBIQUITIN-PROTEIN LIGASE ZNF598"/>
    <property type="match status" value="1"/>
</dbReference>
<dbReference type="Proteomes" id="UP000266239">
    <property type="component" value="Unassembled WGS sequence"/>
</dbReference>
<feature type="compositionally biased region" description="Low complexity" evidence="2">
    <location>
        <begin position="413"/>
        <end position="427"/>
    </location>
</feature>
<sequence length="956" mass="105975">MSKRCKVDDFPVNLLALLPPDAWDRLSFEEQQALLPDLPPLDGWWDLSGDDATAENLRQLFRGGNFNFGNPLMSFYFPSESRTRARAAARAAFDARKRVFTKQLLQSIIQNRSQCLKQVLPADELALNPELDISVIPPCKAAVDDVDHSLFLAIRLALTASGHGVAVDAVAAYVETHAPRTIPPISERPQHMQVIHYVHSALLFLSRPATTTSPYQDDLSWSFPFVNHDVTTNTFTWQLEVTVLNVVRDAVARLPCQCGTRADVLALLRMFVNPATPVDDLDSAVAKGLDTLASTVPPCAYFRFHNEHQAASIVSAATSAATAPDNVNRTHNTPKKAQPRKKKQQPSQQLVPSAAVVQASVLRPNATAFTPPTGAAPDNTRHGKKQQPRQPRGGRGATERPVGPVAHRSTSDTTAEATPAPGTTTIPLSKPSNTRRSRGGRHGRTPKDVSESHDIDVDTESTTTGAATSLELCLVCAERFRYHAIGECNHYGICSTCSMRMRLLMKDFNCPICKQANPRVIVTDTVAPYASFGIWGDTGGPGVLLDDRADMFFSHCEAHYEALVRRRDLYCRRCPKSHRPKFRVLEELQLHMENDHATYFCDLCVQHQHFYVGEYPMFTMKELMLHQTAAVSATARARHPLCDIAKGFVVFQHDIDFQAHMVSVHGNHDNRLRIAFTVRRGMQEDVSSTTGGRFNDTWEFGAPPPSASSRQREEFPALPAAAPSAAPAPATRPPPPPTIRPSAVPAPSALVPRAMLTRNAQLATAFGRGPKTDDALEKELEPQYSQELKEWGRVKFRTLVAVEKKIQDMMADRACFSTHLKSMPREMRRMIHELAVFYGLKSESRDAEPNRFISLYKLQTSALPPASLSKCLLDEAQGPKRQTRRARVYVDRNVKLPEGRGWEKVSDVPVAAAPQEPKDAWSDEDDAIEDVSAFVRPEGSSTRLEFLRRTDGHVSE</sequence>
<feature type="compositionally biased region" description="Basic and acidic residues" evidence="2">
    <location>
        <begin position="445"/>
        <end position="456"/>
    </location>
</feature>
<evidence type="ECO:0000313" key="6">
    <source>
        <dbReference type="Proteomes" id="UP000266239"/>
    </source>
</evidence>
<feature type="region of interest" description="Disordered" evidence="2">
    <location>
        <begin position="685"/>
        <end position="745"/>
    </location>
</feature>
<accession>A0A397BWL5</accession>
<dbReference type="InterPro" id="IPR001841">
    <property type="entry name" value="Znf_RING"/>
</dbReference>
<evidence type="ECO:0000259" key="4">
    <source>
        <dbReference type="PROSITE" id="PS51061"/>
    </source>
</evidence>
<dbReference type="GO" id="GO:0008270">
    <property type="term" value="F:zinc ion binding"/>
    <property type="evidence" value="ECO:0007669"/>
    <property type="project" value="UniProtKB-KW"/>
</dbReference>
<feature type="region of interest" description="Disordered" evidence="2">
    <location>
        <begin position="316"/>
        <end position="353"/>
    </location>
</feature>
<dbReference type="Gene3D" id="3.30.1370.50">
    <property type="entry name" value="R3H-like domain"/>
    <property type="match status" value="1"/>
</dbReference>
<protein>
    <recommendedName>
        <fullName evidence="7">RING-type domain-containing protein</fullName>
    </recommendedName>
</protein>
<feature type="compositionally biased region" description="Basic residues" evidence="2">
    <location>
        <begin position="433"/>
        <end position="444"/>
    </location>
</feature>